<dbReference type="GO" id="GO:0006508">
    <property type="term" value="P:proteolysis"/>
    <property type="evidence" value="ECO:0007669"/>
    <property type="project" value="UniProtKB-KW"/>
</dbReference>
<dbReference type="Pfam" id="PF00246">
    <property type="entry name" value="Peptidase_M14"/>
    <property type="match status" value="2"/>
</dbReference>
<comment type="caution">
    <text evidence="10">The sequence shown here is derived from an EMBL/GenBank/DDBJ whole genome shotgun (WGS) entry which is preliminary data.</text>
</comment>
<dbReference type="PROSITE" id="PS52035">
    <property type="entry name" value="PEPTIDASE_M14"/>
    <property type="match status" value="2"/>
</dbReference>
<dbReference type="InterPro" id="IPR000834">
    <property type="entry name" value="Peptidase_M14"/>
</dbReference>
<protein>
    <recommendedName>
        <fullName evidence="9">Peptidase M14 domain-containing protein</fullName>
    </recommendedName>
</protein>
<dbReference type="PANTHER" id="PTHR11705:SF143">
    <property type="entry name" value="SLL0236 PROTEIN"/>
    <property type="match status" value="1"/>
</dbReference>
<dbReference type="EMBL" id="CADEBC010000590">
    <property type="protein sequence ID" value="CAB3257025.1"/>
    <property type="molecule type" value="Genomic_DNA"/>
</dbReference>
<keyword evidence="11" id="KW-1185">Reference proteome</keyword>
<evidence type="ECO:0000256" key="4">
    <source>
        <dbReference type="ARBA" id="ARBA00022801"/>
    </source>
</evidence>
<evidence type="ECO:0000256" key="3">
    <source>
        <dbReference type="ARBA" id="ARBA00022670"/>
    </source>
</evidence>
<evidence type="ECO:0000256" key="6">
    <source>
        <dbReference type="ARBA" id="ARBA00023049"/>
    </source>
</evidence>
<dbReference type="OrthoDB" id="3626597at2759"/>
<evidence type="ECO:0000313" key="10">
    <source>
        <dbReference type="EMBL" id="CAB3257025.1"/>
    </source>
</evidence>
<dbReference type="PANTHER" id="PTHR11705">
    <property type="entry name" value="PROTEASE FAMILY M14 CARBOXYPEPTIDASE A,B"/>
    <property type="match status" value="1"/>
</dbReference>
<keyword evidence="3" id="KW-0645">Protease</keyword>
<evidence type="ECO:0000256" key="5">
    <source>
        <dbReference type="ARBA" id="ARBA00022833"/>
    </source>
</evidence>
<evidence type="ECO:0000313" key="11">
    <source>
        <dbReference type="Proteomes" id="UP000494106"/>
    </source>
</evidence>
<evidence type="ECO:0000256" key="7">
    <source>
        <dbReference type="PROSITE-ProRule" id="PRU01379"/>
    </source>
</evidence>
<feature type="domain" description="Peptidase M14" evidence="9">
    <location>
        <begin position="49"/>
        <end position="361"/>
    </location>
</feature>
<comment type="similarity">
    <text evidence="2 7">Belongs to the peptidase M14 family.</text>
</comment>
<evidence type="ECO:0000256" key="8">
    <source>
        <dbReference type="SAM" id="MobiDB-lite"/>
    </source>
</evidence>
<dbReference type="GO" id="GO:0005615">
    <property type="term" value="C:extracellular space"/>
    <property type="evidence" value="ECO:0007669"/>
    <property type="project" value="TreeGrafter"/>
</dbReference>
<feature type="region of interest" description="Disordered" evidence="8">
    <location>
        <begin position="415"/>
        <end position="544"/>
    </location>
</feature>
<dbReference type="AlphaFoldDB" id="A0A8S1BFZ4"/>
<dbReference type="Proteomes" id="UP000494106">
    <property type="component" value="Unassembled WGS sequence"/>
</dbReference>
<organism evidence="10 11">
    <name type="scientific">Arctia plantaginis</name>
    <name type="common">Wood tiger moth</name>
    <name type="synonym">Phalaena plantaginis</name>
    <dbReference type="NCBI Taxonomy" id="874455"/>
    <lineage>
        <taxon>Eukaryota</taxon>
        <taxon>Metazoa</taxon>
        <taxon>Ecdysozoa</taxon>
        <taxon>Arthropoda</taxon>
        <taxon>Hexapoda</taxon>
        <taxon>Insecta</taxon>
        <taxon>Pterygota</taxon>
        <taxon>Neoptera</taxon>
        <taxon>Endopterygota</taxon>
        <taxon>Lepidoptera</taxon>
        <taxon>Glossata</taxon>
        <taxon>Ditrysia</taxon>
        <taxon>Noctuoidea</taxon>
        <taxon>Erebidae</taxon>
        <taxon>Arctiinae</taxon>
        <taxon>Arctia</taxon>
    </lineage>
</organism>
<dbReference type="Gene3D" id="3.40.630.10">
    <property type="entry name" value="Zn peptidases"/>
    <property type="match status" value="2"/>
</dbReference>
<evidence type="ECO:0000259" key="9">
    <source>
        <dbReference type="PROSITE" id="PS52035"/>
    </source>
</evidence>
<comment type="cofactor">
    <cofactor evidence="1">
        <name>Zn(2+)</name>
        <dbReference type="ChEBI" id="CHEBI:29105"/>
    </cofactor>
</comment>
<feature type="compositionally biased region" description="Basic and acidic residues" evidence="8">
    <location>
        <begin position="469"/>
        <end position="481"/>
    </location>
</feature>
<comment type="caution">
    <text evidence="7">Lacks conserved residue(s) required for the propagation of feature annotation.</text>
</comment>
<keyword evidence="4" id="KW-0378">Hydrolase</keyword>
<keyword evidence="5" id="KW-0862">Zinc</keyword>
<accession>A0A8S1BFZ4</accession>
<dbReference type="GO" id="GO:0004181">
    <property type="term" value="F:metallocarboxypeptidase activity"/>
    <property type="evidence" value="ECO:0007669"/>
    <property type="project" value="InterPro"/>
</dbReference>
<evidence type="ECO:0000256" key="1">
    <source>
        <dbReference type="ARBA" id="ARBA00001947"/>
    </source>
</evidence>
<sequence length="911" mass="105245">MNYYVISRYDIQESSSDFTRRYTKRQAEDTTIVDKEPDTVRPATTGNVKESSEEDLSPYAITQQLTRILSAFKNTNVTTELLGRTVEFNEIVLFKISANKNETSTKFRTLNTHKYDDDNLEKKIIFIVHGLSVMGLKSLRCLTEVQMLKILLGYYLNHLDKFDIYLIPMANPDGYVASRSENKYWNKNMSPQSDCRGVVLDRNFDVAWNDSHDQSSCSQSYPGPNPFSEIETKAISNVLHYYGHKIVAYIHVHAGTYDTHTFKGDAVLYPRGYTDLPGDDDKYLDIKGEIEEAMRNASFRVMSVTVDNLYHWYGRVTGSSVDYAAHIFGIPFAMEFVMQLYESGFFAYDNNEFVDYIALTQIWERIIYVVFKYFAKSVVNDTQDKSSRLSFRTPQELNRSNTVDDEFNRARLRQHISTDSHGSYKPLDHSPSLRSQPKQHTKEGEKPKHRFLIEKQPNSSKYRPHKSHNRIDQTSDNKTEDQNTPDQETTEDSEEPKKKIKTESRPNQIEEKDEKLQTDQGIAKKGHQRIQSDNSKMTVRASRYRDSAEKVRIKKNRFKQPTSIRITKMYPAYELQEDDESPAYEKNTHFGSDRLNPYAINEQMMRFMDKQKDKMNITMEVIGRTAEYNNIILLKITEIKRDKTNYFRVHKYADEAPEKKIIFIVHGLAVRGMGVLMDSEAKFATLMSFYATHLQFFDIFVIPIANPDGFTAVLNAHHGSFWSKNMSPQSSCYGVMLDRNFDVEWNASHGISPCSHFYPGPTPFSEPETRAVRDILHLYSQKIVAYIHVHASTYDASIFKGDAILYPRGYTTAQMDDDKYIDIKGELEESLKNATFKIISVAVETLHSWYGIVTGSSVDYASSVYGIPYAMEFCMQIFENLQEESLNQIWRRVVAVVFKNIWKGVNTKNND</sequence>
<keyword evidence="6" id="KW-0482">Metalloprotease</keyword>
<dbReference type="SUPFAM" id="SSF53187">
    <property type="entry name" value="Zn-dependent exopeptidases"/>
    <property type="match status" value="2"/>
</dbReference>
<dbReference type="SMART" id="SM00631">
    <property type="entry name" value="Zn_pept"/>
    <property type="match status" value="2"/>
</dbReference>
<evidence type="ECO:0000256" key="2">
    <source>
        <dbReference type="ARBA" id="ARBA00005988"/>
    </source>
</evidence>
<feature type="compositionally biased region" description="Basic and acidic residues" evidence="8">
    <location>
        <begin position="495"/>
        <end position="517"/>
    </location>
</feature>
<reference evidence="10 11" key="1">
    <citation type="submission" date="2020-04" db="EMBL/GenBank/DDBJ databases">
        <authorList>
            <person name="Wallbank WR R."/>
            <person name="Pardo Diaz C."/>
            <person name="Kozak K."/>
            <person name="Martin S."/>
            <person name="Jiggins C."/>
            <person name="Moest M."/>
            <person name="Warren A I."/>
            <person name="Byers J.R.P. K."/>
            <person name="Montejo-Kovacevich G."/>
            <person name="Yen C E."/>
        </authorList>
    </citation>
    <scope>NUCLEOTIDE SEQUENCE [LARGE SCALE GENOMIC DNA]</scope>
</reference>
<dbReference type="GO" id="GO:0008270">
    <property type="term" value="F:zinc ion binding"/>
    <property type="evidence" value="ECO:0007669"/>
    <property type="project" value="InterPro"/>
</dbReference>
<name>A0A8S1BFZ4_ARCPL</name>
<proteinExistence type="inferred from homology"/>
<gene>
    <name evidence="10" type="ORF">APLA_LOCUS15720</name>
</gene>
<feature type="domain" description="Peptidase M14" evidence="9">
    <location>
        <begin position="594"/>
        <end position="904"/>
    </location>
</feature>